<organism evidence="3 4">
    <name type="scientific">Intestinimonas butyriciproducens</name>
    <dbReference type="NCBI Taxonomy" id="1297617"/>
    <lineage>
        <taxon>Bacteria</taxon>
        <taxon>Bacillati</taxon>
        <taxon>Bacillota</taxon>
        <taxon>Clostridia</taxon>
        <taxon>Eubacteriales</taxon>
        <taxon>Intestinimonas</taxon>
    </lineage>
</organism>
<dbReference type="AlphaFoldDB" id="A0A0S2W3A3"/>
<gene>
    <name evidence="3" type="ORF">IB211_01435c</name>
</gene>
<feature type="coiled-coil region" evidence="1">
    <location>
        <begin position="229"/>
        <end position="256"/>
    </location>
</feature>
<dbReference type="STRING" id="1297617.IB211_01435c"/>
<dbReference type="eggNOG" id="COG4905">
    <property type="taxonomic scope" value="Bacteria"/>
</dbReference>
<feature type="transmembrane region" description="Helical" evidence="2">
    <location>
        <begin position="45"/>
        <end position="67"/>
    </location>
</feature>
<reference evidence="4" key="2">
    <citation type="submission" date="2015-04" db="EMBL/GenBank/DDBJ databases">
        <title>A butyrogenic pathway from the amino acid lysine in a human gut commensal.</title>
        <authorList>
            <person name="de Vos W.M."/>
            <person name="Bui N.T.P."/>
            <person name="Plugge C.M."/>
            <person name="Ritari J."/>
        </authorList>
    </citation>
    <scope>NUCLEOTIDE SEQUENCE [LARGE SCALE GENOMIC DNA]</scope>
    <source>
        <strain evidence="4">AF211</strain>
    </source>
</reference>
<feature type="transmembrane region" description="Helical" evidence="2">
    <location>
        <begin position="73"/>
        <end position="96"/>
    </location>
</feature>
<keyword evidence="2" id="KW-1133">Transmembrane helix</keyword>
<accession>A0A0S2W3A3</accession>
<dbReference type="InterPro" id="IPR010540">
    <property type="entry name" value="CmpB_TMEM229"/>
</dbReference>
<name>A0A0S2W3A3_9FIRM</name>
<reference evidence="3 4" key="1">
    <citation type="journal article" date="2015" name="Nat. Commun.">
        <title>Production of butyrate from lysine and the Amadori product fructoselysine by a human gut commensal.</title>
        <authorList>
            <person name="Bui T.P."/>
            <person name="Ritari J."/>
            <person name="Boeren S."/>
            <person name="de Waard P."/>
            <person name="Plugge C.M."/>
            <person name="de Vos W.M."/>
        </authorList>
    </citation>
    <scope>NUCLEOTIDE SEQUENCE [LARGE SCALE GENOMIC DNA]</scope>
    <source>
        <strain evidence="3 4">AF211</strain>
    </source>
</reference>
<evidence type="ECO:0000313" key="4">
    <source>
        <dbReference type="Proteomes" id="UP000064844"/>
    </source>
</evidence>
<keyword evidence="1" id="KW-0175">Coiled coil</keyword>
<proteinExistence type="predicted"/>
<keyword evidence="2" id="KW-0472">Membrane</keyword>
<dbReference type="EMBL" id="CP011307">
    <property type="protein sequence ID" value="ALP93828.1"/>
    <property type="molecule type" value="Genomic_DNA"/>
</dbReference>
<dbReference type="KEGG" id="ibu:IB211_01435c"/>
<feature type="transmembrane region" description="Helical" evidence="2">
    <location>
        <begin position="150"/>
        <end position="171"/>
    </location>
</feature>
<evidence type="ECO:0000256" key="1">
    <source>
        <dbReference type="SAM" id="Coils"/>
    </source>
</evidence>
<feature type="transmembrane region" description="Helical" evidence="2">
    <location>
        <begin position="117"/>
        <end position="138"/>
    </location>
</feature>
<sequence>MMDAPMLLGYPIPLLFLYFIFYSFCGWVWETAYCSIKERHYVPRGFLYGPLCPIYGVGFLLMILFFAPFRDNLVVFYFVAVVVMTAWEYLVGWFLETTTHIKYWDYSHVKLNIKGRVCLPVSLFWGVMSYVAVFWIHPPVARLFARIPMWLQYTLCGSFFTLLAVDTVTTVRKLALVTRAMNKLQTAGDELRLQMALAKADLGDNIEEVGEQLRQKLDGVRGSLPPSAAERLDRLMDDYNELLARAERQSRRFRNRYVHMTSQRYTLDDVRAYGAQWRAALRASKERRKAARKAGHSAK</sequence>
<keyword evidence="2" id="KW-0812">Transmembrane</keyword>
<evidence type="ECO:0000313" key="3">
    <source>
        <dbReference type="EMBL" id="ALP93828.1"/>
    </source>
</evidence>
<feature type="transmembrane region" description="Helical" evidence="2">
    <location>
        <begin position="12"/>
        <end position="33"/>
    </location>
</feature>
<evidence type="ECO:0000256" key="2">
    <source>
        <dbReference type="SAM" id="Phobius"/>
    </source>
</evidence>
<dbReference type="SUPFAM" id="SSF58113">
    <property type="entry name" value="Apolipoprotein A-I"/>
    <property type="match status" value="1"/>
</dbReference>
<dbReference type="Pfam" id="PF06541">
    <property type="entry name" value="ABC_trans_CmpB"/>
    <property type="match status" value="1"/>
</dbReference>
<protein>
    <submittedName>
        <fullName evidence="3">Membrane protein</fullName>
    </submittedName>
</protein>
<dbReference type="Proteomes" id="UP000064844">
    <property type="component" value="Chromosome"/>
</dbReference>
<dbReference type="RefSeq" id="WP_052082535.1">
    <property type="nucleotide sequence ID" value="NZ_CALICV010000034.1"/>
</dbReference>
<keyword evidence="4" id="KW-1185">Reference proteome</keyword>